<proteinExistence type="predicted"/>
<feature type="modified residue" description="4-aspartylphosphate" evidence="1">
    <location>
        <position position="64"/>
    </location>
</feature>
<keyword evidence="1" id="KW-0597">Phosphoprotein</keyword>
<dbReference type="InterPro" id="IPR011006">
    <property type="entry name" value="CheY-like_superfamily"/>
</dbReference>
<feature type="domain" description="Response regulatory" evidence="2">
    <location>
        <begin position="6"/>
        <end position="137"/>
    </location>
</feature>
<dbReference type="Proteomes" id="UP000199580">
    <property type="component" value="Unassembled WGS sequence"/>
</dbReference>
<dbReference type="Pfam" id="PF00072">
    <property type="entry name" value="Response_reg"/>
    <property type="match status" value="1"/>
</dbReference>
<evidence type="ECO:0000313" key="4">
    <source>
        <dbReference type="Proteomes" id="UP000199580"/>
    </source>
</evidence>
<gene>
    <name evidence="3" type="ORF">SAMN04487935_0576</name>
</gene>
<dbReference type="SMART" id="SM00448">
    <property type="entry name" value="REC"/>
    <property type="match status" value="1"/>
</dbReference>
<evidence type="ECO:0000259" key="2">
    <source>
        <dbReference type="PROSITE" id="PS50110"/>
    </source>
</evidence>
<dbReference type="EMBL" id="FNEZ01000001">
    <property type="protein sequence ID" value="SDJ29126.1"/>
    <property type="molecule type" value="Genomic_DNA"/>
</dbReference>
<name>A0A1G8SIQ9_9FLAO</name>
<keyword evidence="3" id="KW-0238">DNA-binding</keyword>
<protein>
    <submittedName>
        <fullName evidence="3">DNA-binding response regulator, NarL/FixJ family, contains REC and HTH domains</fullName>
    </submittedName>
</protein>
<reference evidence="3 4" key="1">
    <citation type="submission" date="2016-10" db="EMBL/GenBank/DDBJ databases">
        <authorList>
            <person name="de Groot N.N."/>
        </authorList>
    </citation>
    <scope>NUCLEOTIDE SEQUENCE [LARGE SCALE GENOMIC DNA]</scope>
    <source>
        <strain evidence="3 4">CGMCC 1.10076</strain>
    </source>
</reference>
<dbReference type="InterPro" id="IPR001789">
    <property type="entry name" value="Sig_transdc_resp-reg_receiver"/>
</dbReference>
<sequence length="223" mass="25345">MAISINILIVDDHPFIIEAYKNAIKGYNSKGLYDFTIIQAKDCKTGYEAIMEHEGDPFGIAFFDLSMPVYEEKGIFSGEDLALLVRKHMPDCKIILLTMHTELLKINTIIKNINPNGLVIKNDLTFDELLLAFDKILKSENYYSQTVVKLVSQIQYDNIEIDSFDKQILYHLSKGTKTKDIPQYVPLSLSAVEKRKLNLKETLEIKGGSDIDLIREAKIKGLL</sequence>
<dbReference type="GO" id="GO:0003677">
    <property type="term" value="F:DNA binding"/>
    <property type="evidence" value="ECO:0007669"/>
    <property type="project" value="UniProtKB-KW"/>
</dbReference>
<dbReference type="RefSeq" id="WP_091391752.1">
    <property type="nucleotide sequence ID" value="NZ_BKAI01000002.1"/>
</dbReference>
<dbReference type="STRING" id="1128970.SAMN04487935_0576"/>
<dbReference type="SUPFAM" id="SSF52172">
    <property type="entry name" value="CheY-like"/>
    <property type="match status" value="1"/>
</dbReference>
<dbReference type="GO" id="GO:0000160">
    <property type="term" value="P:phosphorelay signal transduction system"/>
    <property type="evidence" value="ECO:0007669"/>
    <property type="project" value="InterPro"/>
</dbReference>
<accession>A0A1G8SIQ9</accession>
<dbReference type="OrthoDB" id="651456at2"/>
<dbReference type="PROSITE" id="PS50110">
    <property type="entry name" value="RESPONSE_REGULATORY"/>
    <property type="match status" value="1"/>
</dbReference>
<dbReference type="AlphaFoldDB" id="A0A1G8SIQ9"/>
<evidence type="ECO:0000256" key="1">
    <source>
        <dbReference type="PROSITE-ProRule" id="PRU00169"/>
    </source>
</evidence>
<organism evidence="3 4">
    <name type="scientific">Flavobacterium noncentrifugens</name>
    <dbReference type="NCBI Taxonomy" id="1128970"/>
    <lineage>
        <taxon>Bacteria</taxon>
        <taxon>Pseudomonadati</taxon>
        <taxon>Bacteroidota</taxon>
        <taxon>Flavobacteriia</taxon>
        <taxon>Flavobacteriales</taxon>
        <taxon>Flavobacteriaceae</taxon>
        <taxon>Flavobacterium</taxon>
    </lineage>
</organism>
<keyword evidence="4" id="KW-1185">Reference proteome</keyword>
<dbReference type="Gene3D" id="3.40.50.2300">
    <property type="match status" value="1"/>
</dbReference>
<evidence type="ECO:0000313" key="3">
    <source>
        <dbReference type="EMBL" id="SDJ29126.1"/>
    </source>
</evidence>